<dbReference type="SUPFAM" id="SSF82171">
    <property type="entry name" value="DPP6 N-terminal domain-like"/>
    <property type="match status" value="1"/>
</dbReference>
<evidence type="ECO:0000313" key="1">
    <source>
        <dbReference type="EMBL" id="MBC8591688.1"/>
    </source>
</evidence>
<name>A0A926IPH6_9BACT</name>
<organism evidence="1 2">
    <name type="scientific">Jilunia laotingensis</name>
    <dbReference type="NCBI Taxonomy" id="2763675"/>
    <lineage>
        <taxon>Bacteria</taxon>
        <taxon>Pseudomonadati</taxon>
        <taxon>Bacteroidota</taxon>
        <taxon>Bacteroidia</taxon>
        <taxon>Bacteroidales</taxon>
        <taxon>Bacteroidaceae</taxon>
        <taxon>Jilunia</taxon>
    </lineage>
</organism>
<proteinExistence type="predicted"/>
<evidence type="ECO:0000313" key="2">
    <source>
        <dbReference type="Proteomes" id="UP000651085"/>
    </source>
</evidence>
<dbReference type="InterPro" id="IPR011042">
    <property type="entry name" value="6-blade_b-propeller_TolB-like"/>
</dbReference>
<dbReference type="RefSeq" id="WP_305067319.1">
    <property type="nucleotide sequence ID" value="NZ_JACRTF010000001.1"/>
</dbReference>
<sequence>MLKSKHLFLIIYLFILIPFHLHAQFMNYGSDPSRFKWNIVRLPHYDLVYPQGNDSMAYKYALYLENAYPHIQKTIGKPMQVKFPVILHPASMSSNGMVSWAPRRMELITTPSSDLSVQSWDKHLVLHESRHVFQTGKVMHGIFKPLYYIVGEQSAGVASFLMPIWFLEGDAVSTETALSNGGRGRLPEFNMIYRAQMLGGDKFYTLDKWLMGSYKNYTGTYYTLGYNLASYARQRYGADIWAKTTSRYPNNLYFEGSFKHYSGSGFKQLYHDTFDYLRREWEKLDSCTLTPNYLSTSSKDYTSYRYPQVINDSVIVALKSSLKDINALVAFIDGKEKRLSYIGNINSRLNFRNNRLYWTEIIPSARWTHENYSVLKSYDFESKRITIHTPHKRYLTPSIDKYGKTAAVSQNSVEGQNQLVLVNLENGKEITSFNVPENAFIKELTFTDDNTIIAIAVTDQGITLFQFSPASGQWDVLLKTTSTNITSPLWRNGKIYFESGLNGTNNIYCFDPEDKQVYRLTSARFGAFDPTFSPSDNRLFYSDYQANGYKIASLAADSLLIQKVNITQPTPLPFVETLVKQEQFNLDSARLEAVDFQPKPYRKAIHTFKIHSWAPFYYDVSEAMNTSADDLSTIVKPGATIMSQNTLNTAIMQAGWYYQKGYHHGKLSFTYQGWFPIIDLAADYGDKAYNIAWTQNDKKQDVTRGYYTNRNLLEAEARIYLPFNLTKSQHIRGIQPAFTYYFTNNKYQEHGGSEFHNFQYILPEILFYNYRRKALRDILPRTGYQLRLQYLMSPFNTENYGSLYAARLTTYWPGIIRNHGLMLRLGYQYQELDGKALYLPKHLIEKPRGYDFLYQTRQQWAFKADYAFPILSPDLNIGSLIYIRRLRANLFYDLSRNQANKQNRWMTQSSCGGDLIIDWNVLRKTYPLTTGIRLIQPINYGKFQAEALFSITF</sequence>
<dbReference type="AlphaFoldDB" id="A0A926IPH6"/>
<reference evidence="1" key="1">
    <citation type="submission" date="2020-08" db="EMBL/GenBank/DDBJ databases">
        <title>Genome public.</title>
        <authorList>
            <person name="Liu C."/>
            <person name="Sun Q."/>
        </authorList>
    </citation>
    <scope>NUCLEOTIDE SEQUENCE</scope>
    <source>
        <strain evidence="1">N12</strain>
    </source>
</reference>
<gene>
    <name evidence="1" type="ORF">H8744_00225</name>
</gene>
<dbReference type="Gene3D" id="2.120.10.30">
    <property type="entry name" value="TolB, C-terminal domain"/>
    <property type="match status" value="1"/>
</dbReference>
<comment type="caution">
    <text evidence="1">The sequence shown here is derived from an EMBL/GenBank/DDBJ whole genome shotgun (WGS) entry which is preliminary data.</text>
</comment>
<protein>
    <recommendedName>
        <fullName evidence="3">Peptidase MA superfamily protein</fullName>
    </recommendedName>
</protein>
<dbReference type="EMBL" id="JACRTF010000001">
    <property type="protein sequence ID" value="MBC8591688.1"/>
    <property type="molecule type" value="Genomic_DNA"/>
</dbReference>
<dbReference type="Proteomes" id="UP000651085">
    <property type="component" value="Unassembled WGS sequence"/>
</dbReference>
<evidence type="ECO:0008006" key="3">
    <source>
        <dbReference type="Google" id="ProtNLM"/>
    </source>
</evidence>
<keyword evidence="2" id="KW-1185">Reference proteome</keyword>
<accession>A0A926IPH6</accession>